<evidence type="ECO:0000313" key="1">
    <source>
        <dbReference type="EMBL" id="URI07274.1"/>
    </source>
</evidence>
<gene>
    <name evidence="1" type="ORF">MW290_01200</name>
</gene>
<sequence>MPPEPFFHEDSGAVRFWVLTAASTYVGATIGRNTLFYVYAGGRAGSEPVSLYLQHRREIDDAVLRRCASGSIEPVMLREADLTPPRRY</sequence>
<organism evidence="1 2">
    <name type="scientific">Aquincola tertiaricarbonis</name>
    <dbReference type="NCBI Taxonomy" id="391953"/>
    <lineage>
        <taxon>Bacteria</taxon>
        <taxon>Pseudomonadati</taxon>
        <taxon>Pseudomonadota</taxon>
        <taxon>Betaproteobacteria</taxon>
        <taxon>Burkholderiales</taxon>
        <taxon>Sphaerotilaceae</taxon>
        <taxon>Aquincola</taxon>
    </lineage>
</organism>
<evidence type="ECO:0008006" key="3">
    <source>
        <dbReference type="Google" id="ProtNLM"/>
    </source>
</evidence>
<dbReference type="EMBL" id="CP097635">
    <property type="protein sequence ID" value="URI07274.1"/>
    <property type="molecule type" value="Genomic_DNA"/>
</dbReference>
<protein>
    <recommendedName>
        <fullName evidence="3">DUF1488 family protein</fullName>
    </recommendedName>
</protein>
<dbReference type="Proteomes" id="UP001056201">
    <property type="component" value="Chromosome 1"/>
</dbReference>
<keyword evidence="2" id="KW-1185">Reference proteome</keyword>
<evidence type="ECO:0000313" key="2">
    <source>
        <dbReference type="Proteomes" id="UP001056201"/>
    </source>
</evidence>
<name>A0ABY4S7Q4_AQUTE</name>
<accession>A0ABY4S7Q4</accession>
<proteinExistence type="predicted"/>
<dbReference type="RefSeq" id="WP_250195539.1">
    <property type="nucleotide sequence ID" value="NZ_CP097635.1"/>
</dbReference>
<reference evidence="1" key="1">
    <citation type="submission" date="2022-05" db="EMBL/GenBank/DDBJ databases">
        <title>An RpoN-dependent PEP-CTERM gene is involved in floc formation of an Aquincola tertiaricarbonis strain.</title>
        <authorList>
            <person name="Qiu D."/>
            <person name="Xia M."/>
        </authorList>
    </citation>
    <scope>NUCLEOTIDE SEQUENCE</scope>
    <source>
        <strain evidence="1">RN12</strain>
    </source>
</reference>